<gene>
    <name evidence="3" type="primary">Bm7858</name>
    <name evidence="3" type="ORF">BM_BM7858</name>
</gene>
<dbReference type="OrthoDB" id="5827447at2759"/>
<dbReference type="InterPro" id="IPR016197">
    <property type="entry name" value="Chromo-like_dom_sf"/>
</dbReference>
<dbReference type="EMBL" id="CAAKNF010000196">
    <property type="protein sequence ID" value="VIO89308.1"/>
    <property type="molecule type" value="Genomic_DNA"/>
</dbReference>
<dbReference type="CDD" id="cd00024">
    <property type="entry name" value="CD_CSD"/>
    <property type="match status" value="1"/>
</dbReference>
<dbReference type="Gene3D" id="2.40.50.40">
    <property type="match status" value="1"/>
</dbReference>
<dbReference type="SUPFAM" id="SSF54160">
    <property type="entry name" value="Chromo domain-like"/>
    <property type="match status" value="1"/>
</dbReference>
<dbReference type="InterPro" id="IPR000953">
    <property type="entry name" value="Chromo/chromo_shadow_dom"/>
</dbReference>
<reference evidence="4" key="1">
    <citation type="journal article" date="2007" name="Science">
        <title>Draft genome of the filarial nematode parasite Brugia malayi.</title>
        <authorList>
            <person name="Ghedin E."/>
            <person name="Wang S."/>
            <person name="Spiro D."/>
            <person name="Caler E."/>
            <person name="Zhao Q."/>
            <person name="Crabtree J."/>
            <person name="Allen J.E."/>
            <person name="Delcher A.L."/>
            <person name="Guiliano D.B."/>
            <person name="Miranda-Saavedra D."/>
            <person name="Angiuoli S.V."/>
            <person name="Creasy T."/>
            <person name="Amedeo P."/>
            <person name="Haas B."/>
            <person name="El-Sayed N.M."/>
            <person name="Wortman J.R."/>
            <person name="Feldblyum T."/>
            <person name="Tallon L."/>
            <person name="Schatz M."/>
            <person name="Shumway M."/>
            <person name="Koo H."/>
            <person name="Salzberg S.L."/>
            <person name="Schobel S."/>
            <person name="Pertea M."/>
            <person name="Pop M."/>
            <person name="White O."/>
            <person name="Barton G.J."/>
            <person name="Carlow C.K."/>
            <person name="Crawford M.J."/>
            <person name="Daub J."/>
            <person name="Dimmic M.W."/>
            <person name="Estes C.F."/>
            <person name="Foster J.M."/>
            <person name="Ganatra M."/>
            <person name="Gregory W.F."/>
            <person name="Johnson N.M."/>
            <person name="Jin J."/>
            <person name="Komuniecki R."/>
            <person name="Korf I."/>
            <person name="Kumar S."/>
            <person name="Laney S."/>
            <person name="Li B.W."/>
            <person name="Li W."/>
            <person name="Lindblom T.H."/>
            <person name="Lustigman S."/>
            <person name="Ma D."/>
            <person name="Maina C.V."/>
            <person name="Martin D.M."/>
            <person name="McCarter J.P."/>
            <person name="McReynolds L."/>
            <person name="Mitreva M."/>
            <person name="Nutman T.B."/>
            <person name="Parkinson J."/>
            <person name="Peregrin-Alvarez J.M."/>
            <person name="Poole C."/>
            <person name="Ren Q."/>
            <person name="Saunders L."/>
            <person name="Sluder A.E."/>
            <person name="Smith K."/>
            <person name="Stanke M."/>
            <person name="Unnasch T.R."/>
            <person name="Ware J."/>
            <person name="Wei A.D."/>
            <person name="Weil G."/>
            <person name="Williams D.J."/>
            <person name="Zhang Y."/>
            <person name="Williams S.A."/>
            <person name="Fraser-Liggett C."/>
            <person name="Slatko B."/>
            <person name="Blaxter M.L."/>
            <person name="Scott A.L."/>
        </authorList>
    </citation>
    <scope>NUCLEOTIDE SEQUENCE</scope>
    <source>
        <strain evidence="4">FR3</strain>
    </source>
</reference>
<accession>A0A4E9F285</accession>
<proteinExistence type="predicted"/>
<dbReference type="WBParaSite" id="Bm7858.1">
    <property type="protein sequence ID" value="Bm7858.1"/>
    <property type="gene ID" value="WBGene00228119"/>
</dbReference>
<reference evidence="3" key="2">
    <citation type="submission" date="2019-04" db="EMBL/GenBank/DDBJ databases">
        <authorList>
            <person name="Howe K."/>
            <person name="Paulini M."/>
            <person name="Williams G."/>
        </authorList>
    </citation>
    <scope>NUCLEOTIDE SEQUENCE [LARGE SCALE GENOMIC DNA]</scope>
    <source>
        <strain evidence="3">FR3</strain>
    </source>
</reference>
<dbReference type="AlphaFoldDB" id="A0A4E9F285"/>
<keyword evidence="4" id="KW-1185">Reference proteome</keyword>
<feature type="region of interest" description="Disordered" evidence="1">
    <location>
        <begin position="107"/>
        <end position="164"/>
    </location>
</feature>
<dbReference type="PROSITE" id="PS50013">
    <property type="entry name" value="CHROMO_2"/>
    <property type="match status" value="1"/>
</dbReference>
<evidence type="ECO:0000313" key="4">
    <source>
        <dbReference type="Proteomes" id="UP000006672"/>
    </source>
</evidence>
<dbReference type="GeneID" id="6096666"/>
<dbReference type="CTD" id="6096666"/>
<evidence type="ECO:0000313" key="5">
    <source>
        <dbReference type="WBParaSite" id="Bm7858.1"/>
    </source>
</evidence>
<feature type="domain" description="Chromo" evidence="2">
    <location>
        <begin position="39"/>
        <end position="111"/>
    </location>
</feature>
<organism evidence="3">
    <name type="scientific">Brugia malayi</name>
    <name type="common">Filarial nematode worm</name>
    <dbReference type="NCBI Taxonomy" id="6279"/>
    <lineage>
        <taxon>Eukaryota</taxon>
        <taxon>Metazoa</taxon>
        <taxon>Ecdysozoa</taxon>
        <taxon>Nematoda</taxon>
        <taxon>Chromadorea</taxon>
        <taxon>Rhabditida</taxon>
        <taxon>Spirurina</taxon>
        <taxon>Spiruromorpha</taxon>
        <taxon>Filarioidea</taxon>
        <taxon>Onchocercidae</taxon>
        <taxon>Brugia</taxon>
    </lineage>
</organism>
<evidence type="ECO:0000313" key="3">
    <source>
        <dbReference type="EMBL" id="VIO89308.1"/>
    </source>
</evidence>
<sequence length="734" mass="85708">MKILNSSDDEMDKIGLELEKSESSSSVTDDELTLPDGVFIVQEIVDHKCYGELRRKKLIDRRNVSYNSSFFRVHWKGFPGQDTWEPLQSIQHVDVFKEYAHKHNLIHLIPPSSDSSETESTDSDERRKIEGEGERNSKTDNGKCPRKKAEILIDPETEEENDEIVISRRNKRKCQCHEYDDDDDDDDDDVVKCPRQMSFKKTWWFRSSDKKKKFGYQKLFVHEREYNVSCTSNYQDVKKGERKDSNQRCRRSIRKYIEMTKDGFTATTNRTRSISPIIDKVLRKQQLHGVIDDENFRDDQNFLKGTKISVAIAQSELSFVAKKLEEGCILRMFWMKIHQYNLHSPLRQIRKAKAYELDYTLLRIIKESKNFEKHYFLLRKCLSEQNALEFLKQLRVMNEWCISASENFDEIIFALFTTNENISKFIQMLSNNCCAPKHHRCRIFKILLSCLSLKYRAKLFERLNHETKRKLLDIVIGIGCNGGGFCLLDTLIKYGINISCAKNLPIQQCIMNGNEEAVLHLILNGFEVRRVKDLPNNNLHEQACKIMDSIETYFDCLNMKIQCWTMTLLKEHNMKFTDNTNTFPISNICLYRIGQIDRNMCLIVSSKELLSATTFSSKKSHILVMHSLSLSSADGIMGITMHQRHLPVQFHKHLKFHFDNENDEMDLICVCRNNNSCIYWFPHGHNNKIGTQVHVKLSYTPNDYINETNDLVVLQIWDLKISSALLLAGNHLKK</sequence>
<protein>
    <submittedName>
        <fullName evidence="5">Chromo domain-containing protein</fullName>
    </submittedName>
</protein>
<dbReference type="RefSeq" id="XP_042931447.1">
    <property type="nucleotide sequence ID" value="XM_043075513.1"/>
</dbReference>
<evidence type="ECO:0000259" key="2">
    <source>
        <dbReference type="PROSITE" id="PS50013"/>
    </source>
</evidence>
<evidence type="ECO:0000256" key="1">
    <source>
        <dbReference type="SAM" id="MobiDB-lite"/>
    </source>
</evidence>
<dbReference type="Proteomes" id="UP000006672">
    <property type="component" value="Unassembled WGS sequence"/>
</dbReference>
<name>A0A4E9F285_BRUMA</name>
<feature type="compositionally biased region" description="Basic and acidic residues" evidence="1">
    <location>
        <begin position="123"/>
        <end position="151"/>
    </location>
</feature>
<dbReference type="SMART" id="SM00298">
    <property type="entry name" value="CHROMO"/>
    <property type="match status" value="1"/>
</dbReference>
<accession>A0A8L7THW3</accession>
<feature type="compositionally biased region" description="Acidic residues" evidence="1">
    <location>
        <begin position="153"/>
        <end position="163"/>
    </location>
</feature>
<dbReference type="KEGG" id="bmy:BM_BM7858"/>
<reference evidence="5" key="3">
    <citation type="submission" date="2022-04" db="UniProtKB">
        <authorList>
            <consortium name="WormBaseParasite"/>
        </authorList>
    </citation>
    <scope>IDENTIFICATION</scope>
</reference>